<accession>I0V0A4</accession>
<organism evidence="8 9">
    <name type="scientific">Saccharomonospora xinjiangensis XJ-54</name>
    <dbReference type="NCBI Taxonomy" id="882086"/>
    <lineage>
        <taxon>Bacteria</taxon>
        <taxon>Bacillati</taxon>
        <taxon>Actinomycetota</taxon>
        <taxon>Actinomycetes</taxon>
        <taxon>Pseudonocardiales</taxon>
        <taxon>Pseudonocardiaceae</taxon>
        <taxon>Saccharomonospora</taxon>
    </lineage>
</organism>
<dbReference type="InterPro" id="IPR017881">
    <property type="entry name" value="NirD"/>
</dbReference>
<dbReference type="PANTHER" id="PTHR40562">
    <property type="match status" value="1"/>
</dbReference>
<dbReference type="STRING" id="882086.SacxiDRAFT_1306"/>
<dbReference type="PROSITE" id="PS51300">
    <property type="entry name" value="NIRD"/>
    <property type="match status" value="1"/>
</dbReference>
<dbReference type="SUPFAM" id="SSF50022">
    <property type="entry name" value="ISP domain"/>
    <property type="match status" value="1"/>
</dbReference>
<name>I0V0A4_9PSEU</name>
<keyword evidence="5" id="KW-0411">Iron-sulfur</keyword>
<dbReference type="Proteomes" id="UP000004691">
    <property type="component" value="Unassembled WGS sequence"/>
</dbReference>
<dbReference type="GO" id="GO:0004497">
    <property type="term" value="F:monooxygenase activity"/>
    <property type="evidence" value="ECO:0007669"/>
    <property type="project" value="UniProtKB-ARBA"/>
</dbReference>
<dbReference type="GO" id="GO:0008942">
    <property type="term" value="F:nitrite reductase [NAD(P)H] activity"/>
    <property type="evidence" value="ECO:0007669"/>
    <property type="project" value="InterPro"/>
</dbReference>
<keyword evidence="6" id="KW-0534">Nitrate assimilation</keyword>
<evidence type="ECO:0000259" key="7">
    <source>
        <dbReference type="PROSITE" id="PS51296"/>
    </source>
</evidence>
<keyword evidence="1" id="KW-0001">2Fe-2S</keyword>
<sequence length="126" mass="13056">MSTAWNWTPVCSEAAVPRGDGVAVLLGDAVQVAVFHTAEGEFLGLSNVDPFSGAAVLSRGIVGDHAGVPFVASPVYKQRFALRTGDCLDDENISVPTFPVRVVSGIVHVAVRDAAHAAARDTVVAS</sequence>
<evidence type="ECO:0000256" key="1">
    <source>
        <dbReference type="ARBA" id="ARBA00022714"/>
    </source>
</evidence>
<dbReference type="OrthoDB" id="3213360at2"/>
<dbReference type="CDD" id="cd03529">
    <property type="entry name" value="Rieske_NirD"/>
    <property type="match status" value="1"/>
</dbReference>
<dbReference type="InterPro" id="IPR012748">
    <property type="entry name" value="Rieske-like_NirD"/>
</dbReference>
<dbReference type="eggNOG" id="COG2146">
    <property type="taxonomic scope" value="Bacteria"/>
</dbReference>
<evidence type="ECO:0000256" key="3">
    <source>
        <dbReference type="ARBA" id="ARBA00023002"/>
    </source>
</evidence>
<keyword evidence="2" id="KW-0479">Metal-binding</keyword>
<evidence type="ECO:0000256" key="4">
    <source>
        <dbReference type="ARBA" id="ARBA00023004"/>
    </source>
</evidence>
<protein>
    <submittedName>
        <fullName evidence="8">NAD(P)H-dependent nitrite reductase, small subunit</fullName>
    </submittedName>
</protein>
<dbReference type="GO" id="GO:0051537">
    <property type="term" value="F:2 iron, 2 sulfur cluster binding"/>
    <property type="evidence" value="ECO:0007669"/>
    <property type="project" value="UniProtKB-KW"/>
</dbReference>
<dbReference type="HOGENOM" id="CLU_055690_3_0_11"/>
<gene>
    <name evidence="8" type="ORF">SacxiDRAFT_1306</name>
</gene>
<dbReference type="InterPro" id="IPR036922">
    <property type="entry name" value="Rieske_2Fe-2S_sf"/>
</dbReference>
<dbReference type="InterPro" id="IPR017941">
    <property type="entry name" value="Rieske_2Fe-2S"/>
</dbReference>
<feature type="domain" description="Rieske" evidence="7">
    <location>
        <begin position="7"/>
        <end position="109"/>
    </location>
</feature>
<dbReference type="PROSITE" id="PS51296">
    <property type="entry name" value="RIESKE"/>
    <property type="match status" value="1"/>
</dbReference>
<dbReference type="Pfam" id="PF13806">
    <property type="entry name" value="Rieske_2"/>
    <property type="match status" value="1"/>
</dbReference>
<dbReference type="PANTHER" id="PTHR40562:SF1">
    <property type="entry name" value="NITRITE REDUCTASE (NADH) SMALL SUBUNIT"/>
    <property type="match status" value="1"/>
</dbReference>
<dbReference type="Gene3D" id="2.102.10.10">
    <property type="entry name" value="Rieske [2Fe-2S] iron-sulphur domain"/>
    <property type="match status" value="1"/>
</dbReference>
<evidence type="ECO:0000313" key="8">
    <source>
        <dbReference type="EMBL" id="EID53557.1"/>
    </source>
</evidence>
<evidence type="ECO:0000256" key="6">
    <source>
        <dbReference type="ARBA" id="ARBA00023063"/>
    </source>
</evidence>
<proteinExistence type="predicted"/>
<dbReference type="EMBL" id="JH636049">
    <property type="protein sequence ID" value="EID53557.1"/>
    <property type="molecule type" value="Genomic_DNA"/>
</dbReference>
<dbReference type="AlphaFoldDB" id="I0V0A4"/>
<keyword evidence="9" id="KW-1185">Reference proteome</keyword>
<dbReference type="GO" id="GO:0016705">
    <property type="term" value="F:oxidoreductase activity, acting on paired donors, with incorporation or reduction of molecular oxygen"/>
    <property type="evidence" value="ECO:0007669"/>
    <property type="project" value="UniProtKB-ARBA"/>
</dbReference>
<evidence type="ECO:0000313" key="9">
    <source>
        <dbReference type="Proteomes" id="UP000004691"/>
    </source>
</evidence>
<dbReference type="RefSeq" id="WP_006237685.1">
    <property type="nucleotide sequence ID" value="NZ_JH636049.1"/>
</dbReference>
<keyword evidence="4" id="KW-0408">Iron</keyword>
<dbReference type="NCBIfam" id="TIGR02378">
    <property type="entry name" value="nirD_assim_sml"/>
    <property type="match status" value="1"/>
</dbReference>
<dbReference type="GO" id="GO:0046872">
    <property type="term" value="F:metal ion binding"/>
    <property type="evidence" value="ECO:0007669"/>
    <property type="project" value="UniProtKB-KW"/>
</dbReference>
<dbReference type="GO" id="GO:0042128">
    <property type="term" value="P:nitrate assimilation"/>
    <property type="evidence" value="ECO:0007669"/>
    <property type="project" value="UniProtKB-KW"/>
</dbReference>
<keyword evidence="3" id="KW-0560">Oxidoreductase</keyword>
<reference evidence="8 9" key="1">
    <citation type="submission" date="2012-01" db="EMBL/GenBank/DDBJ databases">
        <title>Improved High-Quality Draft sequence of Saccharomonospora xinjiangensis XJ-54.</title>
        <authorList>
            <consortium name="US DOE Joint Genome Institute"/>
            <person name="Lucas S."/>
            <person name="Han J."/>
            <person name="Lapidus A."/>
            <person name="Cheng J.-F."/>
            <person name="Goodwin L."/>
            <person name="Pitluck S."/>
            <person name="Peters L."/>
            <person name="Mikhailova N."/>
            <person name="Teshima H."/>
            <person name="Detter J.C."/>
            <person name="Han C."/>
            <person name="Tapia R."/>
            <person name="Land M."/>
            <person name="Hauser L."/>
            <person name="Kyrpides N."/>
            <person name="Ivanova N."/>
            <person name="Pagani I."/>
            <person name="Brambilla E.-M."/>
            <person name="Klenk H.-P."/>
            <person name="Woyke T."/>
        </authorList>
    </citation>
    <scope>NUCLEOTIDE SEQUENCE [LARGE SCALE GENOMIC DNA]</scope>
    <source>
        <strain evidence="8 9">XJ-54</strain>
    </source>
</reference>
<evidence type="ECO:0000256" key="5">
    <source>
        <dbReference type="ARBA" id="ARBA00023014"/>
    </source>
</evidence>
<evidence type="ECO:0000256" key="2">
    <source>
        <dbReference type="ARBA" id="ARBA00022723"/>
    </source>
</evidence>